<dbReference type="Proteomes" id="UP000266188">
    <property type="component" value="Unassembled WGS sequence"/>
</dbReference>
<dbReference type="InterPro" id="IPR004875">
    <property type="entry name" value="DDE_SF_endonuclease_dom"/>
</dbReference>
<dbReference type="PROSITE" id="PS51253">
    <property type="entry name" value="HTH_CENPB"/>
    <property type="match status" value="1"/>
</dbReference>
<dbReference type="AlphaFoldDB" id="A0A3A2ZYK6"/>
<dbReference type="PANTHER" id="PTHR19303:SF62">
    <property type="entry name" value="HTH CENPB-TYPE DOMAIN-CONTAINING PROTEIN-RELATED"/>
    <property type="match status" value="1"/>
</dbReference>
<dbReference type="SUPFAM" id="SSF46689">
    <property type="entry name" value="Homeodomain-like"/>
    <property type="match status" value="1"/>
</dbReference>
<name>A0A3A2ZYK6_9EURO</name>
<dbReference type="Gene3D" id="1.10.10.60">
    <property type="entry name" value="Homeodomain-like"/>
    <property type="match status" value="1"/>
</dbReference>
<dbReference type="InterPro" id="IPR006600">
    <property type="entry name" value="HTH_CenpB_DNA-bd_dom"/>
</dbReference>
<dbReference type="PANTHER" id="PTHR19303">
    <property type="entry name" value="TRANSPOSON"/>
    <property type="match status" value="1"/>
</dbReference>
<dbReference type="OrthoDB" id="4457643at2759"/>
<dbReference type="Pfam" id="PF03184">
    <property type="entry name" value="DDE_1"/>
    <property type="match status" value="1"/>
</dbReference>
<proteinExistence type="predicted"/>
<dbReference type="EMBL" id="MVGC01000140">
    <property type="protein sequence ID" value="RJE23005.1"/>
    <property type="molecule type" value="Genomic_DNA"/>
</dbReference>
<evidence type="ECO:0000256" key="2">
    <source>
        <dbReference type="ARBA" id="ARBA00023125"/>
    </source>
</evidence>
<feature type="domain" description="HTH CENPB-type" evidence="4">
    <location>
        <begin position="60"/>
        <end position="132"/>
    </location>
</feature>
<gene>
    <name evidence="5" type="ORF">PHISCL_04656</name>
</gene>
<keyword evidence="3" id="KW-0539">Nucleus</keyword>
<evidence type="ECO:0000313" key="6">
    <source>
        <dbReference type="Proteomes" id="UP000266188"/>
    </source>
</evidence>
<keyword evidence="6" id="KW-1185">Reference proteome</keyword>
<dbReference type="SMART" id="SM00674">
    <property type="entry name" value="CENPB"/>
    <property type="match status" value="1"/>
</dbReference>
<dbReference type="InterPro" id="IPR007889">
    <property type="entry name" value="HTH_Psq"/>
</dbReference>
<evidence type="ECO:0000259" key="4">
    <source>
        <dbReference type="PROSITE" id="PS51253"/>
    </source>
</evidence>
<protein>
    <submittedName>
        <fullName evidence="5">Pogo transposable element</fullName>
    </submittedName>
</protein>
<evidence type="ECO:0000313" key="5">
    <source>
        <dbReference type="EMBL" id="RJE23005.1"/>
    </source>
</evidence>
<comment type="caution">
    <text evidence="5">The sequence shown here is derived from an EMBL/GenBank/DDBJ whole genome shotgun (WGS) entry which is preliminary data.</text>
</comment>
<dbReference type="Pfam" id="PF03221">
    <property type="entry name" value="HTH_Tnp_Tc5"/>
    <property type="match status" value="1"/>
</dbReference>
<sequence>MPPKARQNSRNLAEQEARLLLAISALENQEICNIREAARVYNIPRTTLQRRLNGYTSRLETRANNYKMTQNEEESLVQWILSLIRRGAPPRPSYIREMANILLAERGTTPIQSVGENWVSNFIKRHDEVKTHYSRRYDYRRAKCEDPKAIKEWFNRVQITIMQYGIVQEDIYNFDETGFAMGLVATARVVTRANYYGKTPLVQPGNREWVTSIECINSTGWALPPCIIFKGKVHIEGWYQDPKLPRDWRIEISPNGWTTDEIGLRWLQKHFIPTTISRTTGKYRLLILDGHGSHLTPQFDQICSKNNIIPICMPAHSSHLLQPLDVGCFSPLKRAYGSLVETQMRLGINHIDKFDFLEAFPEARKSAFKAETIQNSFAGAGLVPLDPDRVLSQLNIQLKTPTPPPSLSTNSAPRTPYTARQLEKQASTVKKLLRARTQSPSSSLETRLDKLIKGHELHFNELVLAREEIRDLRASNKKQLQKRKRSTRQLAITDGLTIQEGSEQFQRENEVHEAQNTIPIDPGLSAVEPRVRAPPRCSDCHNLGHRRLQCPNRVPN</sequence>
<organism evidence="5 6">
    <name type="scientific">Aspergillus sclerotialis</name>
    <dbReference type="NCBI Taxonomy" id="2070753"/>
    <lineage>
        <taxon>Eukaryota</taxon>
        <taxon>Fungi</taxon>
        <taxon>Dikarya</taxon>
        <taxon>Ascomycota</taxon>
        <taxon>Pezizomycotina</taxon>
        <taxon>Eurotiomycetes</taxon>
        <taxon>Eurotiomycetidae</taxon>
        <taxon>Eurotiales</taxon>
        <taxon>Aspergillaceae</taxon>
        <taxon>Aspergillus</taxon>
        <taxon>Aspergillus subgen. Polypaecilum</taxon>
    </lineage>
</organism>
<dbReference type="InterPro" id="IPR009057">
    <property type="entry name" value="Homeodomain-like_sf"/>
</dbReference>
<keyword evidence="2" id="KW-0238">DNA-binding</keyword>
<dbReference type="STRING" id="2070753.A0A3A2ZYK6"/>
<evidence type="ECO:0000256" key="1">
    <source>
        <dbReference type="ARBA" id="ARBA00004123"/>
    </source>
</evidence>
<comment type="subcellular location">
    <subcellularLocation>
        <location evidence="1">Nucleus</location>
    </subcellularLocation>
</comment>
<evidence type="ECO:0000256" key="3">
    <source>
        <dbReference type="ARBA" id="ARBA00023242"/>
    </source>
</evidence>
<accession>A0A3A2ZYK6</accession>
<dbReference type="GO" id="GO:0003677">
    <property type="term" value="F:DNA binding"/>
    <property type="evidence" value="ECO:0007669"/>
    <property type="project" value="UniProtKB-KW"/>
</dbReference>
<reference evidence="6" key="1">
    <citation type="submission" date="2017-02" db="EMBL/GenBank/DDBJ databases">
        <authorList>
            <person name="Tafer H."/>
            <person name="Lopandic K."/>
        </authorList>
    </citation>
    <scope>NUCLEOTIDE SEQUENCE [LARGE SCALE GENOMIC DNA]</scope>
    <source>
        <strain evidence="6">CBS 366.77</strain>
    </source>
</reference>
<dbReference type="InterPro" id="IPR050863">
    <property type="entry name" value="CenT-Element_Derived"/>
</dbReference>
<dbReference type="Pfam" id="PF05225">
    <property type="entry name" value="HTH_psq"/>
    <property type="match status" value="1"/>
</dbReference>
<dbReference type="GO" id="GO:0005634">
    <property type="term" value="C:nucleus"/>
    <property type="evidence" value="ECO:0007669"/>
    <property type="project" value="UniProtKB-SubCell"/>
</dbReference>